<name>A0A1H2N6J6_9PSED</name>
<dbReference type="Proteomes" id="UP000198600">
    <property type="component" value="Chromosome I"/>
</dbReference>
<dbReference type="Pfam" id="PF11726">
    <property type="entry name" value="YagK_YfjJ_C"/>
    <property type="match status" value="1"/>
</dbReference>
<sequence>MTHSFKPKRIPGNTNLRYWHEDTYDGYPLMIEKGPFVEQYLEKLYQTLQYALSDYARVFAFRFDLRLPCGKPLPDDAMTNQVIQRFKASLEAQISHDRERARMRNGSSHDTCVRLFWVREVGQAGRPHYHCIVFINRDAYRSLGHIKSEGVNMYKRLELAWASALRLPMSGVQGTVHIPKESTFHLTRHGYLELDEFFRRSSYLCKSATKVFGDGQHGCGGSRC</sequence>
<organism evidence="2 3">
    <name type="scientific">Pseudomonas mucidolens</name>
    <dbReference type="NCBI Taxonomy" id="46679"/>
    <lineage>
        <taxon>Bacteria</taxon>
        <taxon>Pseudomonadati</taxon>
        <taxon>Pseudomonadota</taxon>
        <taxon>Gammaproteobacteria</taxon>
        <taxon>Pseudomonadales</taxon>
        <taxon>Pseudomonadaceae</taxon>
        <taxon>Pseudomonas</taxon>
    </lineage>
</organism>
<dbReference type="InterPro" id="IPR057271">
    <property type="entry name" value="YagK_YfjJ_C"/>
</dbReference>
<feature type="domain" description="YagK/YfjJ C-terminal" evidence="1">
    <location>
        <begin position="52"/>
        <end position="221"/>
    </location>
</feature>
<dbReference type="OrthoDB" id="5701642at2"/>
<evidence type="ECO:0000313" key="2">
    <source>
        <dbReference type="EMBL" id="SDV00992.1"/>
    </source>
</evidence>
<evidence type="ECO:0000313" key="3">
    <source>
        <dbReference type="Proteomes" id="UP000198600"/>
    </source>
</evidence>
<keyword evidence="3" id="KW-1185">Reference proteome</keyword>
<accession>A0A1H2N6J6</accession>
<proteinExistence type="predicted"/>
<dbReference type="AlphaFoldDB" id="A0A1H2N6J6"/>
<evidence type="ECO:0000259" key="1">
    <source>
        <dbReference type="Pfam" id="PF11726"/>
    </source>
</evidence>
<dbReference type="RefSeq" id="WP_084378967.1">
    <property type="nucleotide sequence ID" value="NZ_LS483433.1"/>
</dbReference>
<protein>
    <recommendedName>
        <fullName evidence="1">YagK/YfjJ C-terminal domain-containing protein</fullName>
    </recommendedName>
</protein>
<reference evidence="3" key="1">
    <citation type="submission" date="2016-10" db="EMBL/GenBank/DDBJ databases">
        <authorList>
            <person name="Varghese N."/>
            <person name="Submissions S."/>
        </authorList>
    </citation>
    <scope>NUCLEOTIDE SEQUENCE [LARGE SCALE GENOMIC DNA]</scope>
    <source>
        <strain evidence="3">LMG 2223</strain>
    </source>
</reference>
<dbReference type="EMBL" id="LT629802">
    <property type="protein sequence ID" value="SDV00992.1"/>
    <property type="molecule type" value="Genomic_DNA"/>
</dbReference>
<gene>
    <name evidence="2" type="ORF">SAMN05216202_3092</name>
</gene>
<dbReference type="STRING" id="46679.SAMN05216202_3092"/>